<dbReference type="InterPro" id="IPR029058">
    <property type="entry name" value="AB_hydrolase_fold"/>
</dbReference>
<evidence type="ECO:0000256" key="1">
    <source>
        <dbReference type="PIRSR" id="PIRSR639069-1"/>
    </source>
</evidence>
<comment type="caution">
    <text evidence="4">The sequence shown here is derived from an EMBL/GenBank/DDBJ whole genome shotgun (WGS) entry which is preliminary data.</text>
</comment>
<dbReference type="GO" id="GO:0005976">
    <property type="term" value="P:polysaccharide metabolic process"/>
    <property type="evidence" value="ECO:0007669"/>
    <property type="project" value="TreeGrafter"/>
</dbReference>
<dbReference type="InterPro" id="IPR008391">
    <property type="entry name" value="AXE1_dom"/>
</dbReference>
<feature type="active site" description="Charge relay system" evidence="1">
    <location>
        <position position="303"/>
    </location>
</feature>
<feature type="domain" description="Acetyl xylan esterase" evidence="3">
    <location>
        <begin position="1"/>
        <end position="320"/>
    </location>
</feature>
<dbReference type="EMBL" id="PGFF01000001">
    <property type="protein sequence ID" value="PJJ71071.1"/>
    <property type="molecule type" value="Genomic_DNA"/>
</dbReference>
<evidence type="ECO:0000259" key="3">
    <source>
        <dbReference type="Pfam" id="PF05448"/>
    </source>
</evidence>
<feature type="binding site" evidence="2">
    <location>
        <position position="92"/>
    </location>
    <ligand>
        <name>substrate</name>
    </ligand>
</feature>
<accession>A0A2M9CGL9</accession>
<dbReference type="SUPFAM" id="SSF53474">
    <property type="entry name" value="alpha/beta-Hydrolases"/>
    <property type="match status" value="1"/>
</dbReference>
<dbReference type="PANTHER" id="PTHR40111:SF1">
    <property type="entry name" value="CEPHALOSPORIN-C DEACETYLASE"/>
    <property type="match status" value="1"/>
</dbReference>
<dbReference type="GO" id="GO:0052689">
    <property type="term" value="F:carboxylic ester hydrolase activity"/>
    <property type="evidence" value="ECO:0007669"/>
    <property type="project" value="TreeGrafter"/>
</dbReference>
<dbReference type="Gene3D" id="3.40.50.1820">
    <property type="entry name" value="alpha/beta hydrolase"/>
    <property type="match status" value="1"/>
</dbReference>
<evidence type="ECO:0000256" key="2">
    <source>
        <dbReference type="PIRSR" id="PIRSR639069-2"/>
    </source>
</evidence>
<dbReference type="InterPro" id="IPR039069">
    <property type="entry name" value="CE7"/>
</dbReference>
<name>A0A2M9CGL9_9MICO</name>
<reference evidence="4 5" key="1">
    <citation type="submission" date="2017-11" db="EMBL/GenBank/DDBJ databases">
        <title>Genomic Encyclopedia of Archaeal and Bacterial Type Strains, Phase II (KMG-II): From Individual Species to Whole Genera.</title>
        <authorList>
            <person name="Goeker M."/>
        </authorList>
    </citation>
    <scope>NUCLEOTIDE SEQUENCE [LARGE SCALE GENOMIC DNA]</scope>
    <source>
        <strain evidence="4 5">DSM 27393</strain>
    </source>
</reference>
<dbReference type="Pfam" id="PF05448">
    <property type="entry name" value="AXE1"/>
    <property type="match status" value="1"/>
</dbReference>
<protein>
    <submittedName>
        <fullName evidence="4">Cephalosporin-C deacetylase</fullName>
    </submittedName>
</protein>
<feature type="active site" description="Nucleophile" evidence="1">
    <location>
        <position position="187"/>
    </location>
</feature>
<evidence type="ECO:0000313" key="4">
    <source>
        <dbReference type="EMBL" id="PJJ71071.1"/>
    </source>
</evidence>
<sequence length="325" mass="35582">MGFFDMPLEQLRDYRPDIAAPDDLESFWRDTLGQARALPIDARFERVETALTLVDTYDVTFTGFGGTRVKGWLHVPAGTDTALPGVVEYIGYGGARGLAHQNVTYALAGYAHLIMDTRGHGWWAAGDTPDDSGELGTPGVPGLMTRGISDPSSYYYRRLYTDAARAVDAARSVPLIDPERVVVTGGSQGGALALVAASLVPDVAGVMSDVPFLSHFDRAIGLTGRDPYNEIVRYLSRYRDQVATVRRTLSYFDCATLVGWATAPALFSTALMDETCAPSTVFAAFNRYAGDDKRIEVYEFNDHEGGAEHHQLVKFAWLRELLGRL</sequence>
<feature type="active site" description="Charge relay system" evidence="1">
    <location>
        <position position="273"/>
    </location>
</feature>
<dbReference type="AlphaFoldDB" id="A0A2M9CGL9"/>
<dbReference type="RefSeq" id="WP_100363415.1">
    <property type="nucleotide sequence ID" value="NZ_PGFF01000001.1"/>
</dbReference>
<keyword evidence="5" id="KW-1185">Reference proteome</keyword>
<dbReference type="OrthoDB" id="9770528at2"/>
<dbReference type="Proteomes" id="UP000228758">
    <property type="component" value="Unassembled WGS sequence"/>
</dbReference>
<organism evidence="4 5">
    <name type="scientific">Diaminobutyricimonas aerilata</name>
    <dbReference type="NCBI Taxonomy" id="1162967"/>
    <lineage>
        <taxon>Bacteria</taxon>
        <taxon>Bacillati</taxon>
        <taxon>Actinomycetota</taxon>
        <taxon>Actinomycetes</taxon>
        <taxon>Micrococcales</taxon>
        <taxon>Microbacteriaceae</taxon>
        <taxon>Diaminobutyricimonas</taxon>
    </lineage>
</organism>
<gene>
    <name evidence="4" type="ORF">CLV46_0608</name>
</gene>
<proteinExistence type="predicted"/>
<dbReference type="PANTHER" id="PTHR40111">
    <property type="entry name" value="CEPHALOSPORIN-C DEACETYLASE"/>
    <property type="match status" value="1"/>
</dbReference>
<evidence type="ECO:0000313" key="5">
    <source>
        <dbReference type="Proteomes" id="UP000228758"/>
    </source>
</evidence>